<dbReference type="InterPro" id="IPR016047">
    <property type="entry name" value="M23ase_b-sheet_dom"/>
</dbReference>
<dbReference type="Gene3D" id="6.10.250.3150">
    <property type="match status" value="1"/>
</dbReference>
<dbReference type="RefSeq" id="WP_067616094.1">
    <property type="nucleotide sequence ID" value="NZ_MAGO01000002.1"/>
</dbReference>
<evidence type="ECO:0000313" key="4">
    <source>
        <dbReference type="Proteomes" id="UP000093080"/>
    </source>
</evidence>
<dbReference type="PANTHER" id="PTHR21666">
    <property type="entry name" value="PEPTIDASE-RELATED"/>
    <property type="match status" value="1"/>
</dbReference>
<protein>
    <submittedName>
        <fullName evidence="3">Peptidase family M23/M37</fullName>
    </submittedName>
</protein>
<reference evidence="3 4" key="1">
    <citation type="submission" date="2016-06" db="EMBL/GenBank/DDBJ databases">
        <title>Respiratory ammonification of nitrate coupled to the oxidation of elemental sulfur in deep-sea autotrophic thermophilic bacteria.</title>
        <authorList>
            <person name="Slobodkina G.B."/>
            <person name="Mardanov A.V."/>
            <person name="Ravin N.V."/>
            <person name="Frolova A.A."/>
            <person name="Viryasiv M.B."/>
            <person name="Chernyh N.A."/>
            <person name="Bonch-Osmolovskaya E.A."/>
            <person name="Slobodkin A.I."/>
        </authorList>
    </citation>
    <scope>NUCLEOTIDE SEQUENCE [LARGE SCALE GENOMIC DNA]</scope>
    <source>
        <strain evidence="3 4">S69</strain>
    </source>
</reference>
<dbReference type="InterPro" id="IPR050570">
    <property type="entry name" value="Cell_wall_metabolism_enzyme"/>
</dbReference>
<dbReference type="Pfam" id="PF01551">
    <property type="entry name" value="Peptidase_M23"/>
    <property type="match status" value="1"/>
</dbReference>
<keyword evidence="1" id="KW-0175">Coiled coil</keyword>
<dbReference type="Gene3D" id="2.70.70.10">
    <property type="entry name" value="Glucose Permease (Domain IIA)"/>
    <property type="match status" value="1"/>
</dbReference>
<feature type="coiled-coil region" evidence="1">
    <location>
        <begin position="12"/>
        <end position="50"/>
    </location>
</feature>
<proteinExistence type="predicted"/>
<sequence>MNKEIRVHWNALQEKKKQISEIEQKIKRTHSEIEKMNEALNRQKAFIQRRLKSLWEFGPLGTLNVIFSSHSLGELYSNQQYLVYVIENDQQIRKKYIMELKALRKKKLGLEKEKDNLIKLTQEIQNEVIELEEARETKRTFLEDLESQEKGYRNLIASLQETEKGITTLVQKLKSNKKVVKEPQSRFEENIGKLTPPIFEALRVLTPKLHPMVPRNGVVFEAPLGTPVRTIFDGVVKFVGRVKGYETVIIIDHGGGYMSLTGYLNQAFVHVRQRLLEGDTIGIAGTGGFIESGAYLEIRKNGEPIDPLRYIDLKGIPIE</sequence>
<keyword evidence="4" id="KW-1185">Reference proteome</keyword>
<accession>A0A1B9F8F8</accession>
<dbReference type="AlphaFoldDB" id="A0A1B9F8F8"/>
<dbReference type="EMBL" id="MAGO01000002">
    <property type="protein sequence ID" value="OCC16061.1"/>
    <property type="molecule type" value="Genomic_DNA"/>
</dbReference>
<feature type="coiled-coil region" evidence="1">
    <location>
        <begin position="86"/>
        <end position="162"/>
    </location>
</feature>
<evidence type="ECO:0000313" key="3">
    <source>
        <dbReference type="EMBL" id="OCC16061.1"/>
    </source>
</evidence>
<comment type="caution">
    <text evidence="3">The sequence shown here is derived from an EMBL/GenBank/DDBJ whole genome shotgun (WGS) entry which is preliminary data.</text>
</comment>
<evidence type="ECO:0000259" key="2">
    <source>
        <dbReference type="Pfam" id="PF01551"/>
    </source>
</evidence>
<dbReference type="SUPFAM" id="SSF51261">
    <property type="entry name" value="Duplicated hybrid motif"/>
    <property type="match status" value="1"/>
</dbReference>
<dbReference type="GO" id="GO:0004222">
    <property type="term" value="F:metalloendopeptidase activity"/>
    <property type="evidence" value="ECO:0007669"/>
    <property type="project" value="TreeGrafter"/>
</dbReference>
<organism evidence="3 4">
    <name type="scientific">Dissulfuribacter thermophilus</name>
    <dbReference type="NCBI Taxonomy" id="1156395"/>
    <lineage>
        <taxon>Bacteria</taxon>
        <taxon>Pseudomonadati</taxon>
        <taxon>Thermodesulfobacteriota</taxon>
        <taxon>Dissulfuribacteria</taxon>
        <taxon>Dissulfuribacterales</taxon>
        <taxon>Dissulfuribacteraceae</taxon>
        <taxon>Dissulfuribacter</taxon>
    </lineage>
</organism>
<evidence type="ECO:0000256" key="1">
    <source>
        <dbReference type="SAM" id="Coils"/>
    </source>
</evidence>
<name>A0A1B9F8F8_9BACT</name>
<dbReference type="InterPro" id="IPR011055">
    <property type="entry name" value="Dup_hybrid_motif"/>
</dbReference>
<dbReference type="PANTHER" id="PTHR21666:SF270">
    <property type="entry name" value="MUREIN HYDROLASE ACTIVATOR ENVC"/>
    <property type="match status" value="1"/>
</dbReference>
<feature type="domain" description="M23ase beta-sheet core" evidence="2">
    <location>
        <begin position="215"/>
        <end position="307"/>
    </location>
</feature>
<dbReference type="CDD" id="cd12797">
    <property type="entry name" value="M23_peptidase"/>
    <property type="match status" value="1"/>
</dbReference>
<dbReference type="STRING" id="1156395.DBT_0523"/>
<dbReference type="Proteomes" id="UP000093080">
    <property type="component" value="Unassembled WGS sequence"/>
</dbReference>
<gene>
    <name evidence="3" type="ORF">DBT_0523</name>
</gene>
<dbReference type="OrthoDB" id="9784703at2"/>